<dbReference type="EMBL" id="BART01005832">
    <property type="protein sequence ID" value="GAG54366.1"/>
    <property type="molecule type" value="Genomic_DNA"/>
</dbReference>
<dbReference type="Gene3D" id="1.10.287.130">
    <property type="match status" value="1"/>
</dbReference>
<evidence type="ECO:0000313" key="4">
    <source>
        <dbReference type="EMBL" id="GAG54366.1"/>
    </source>
</evidence>
<comment type="caution">
    <text evidence="4">The sequence shown here is derived from an EMBL/GenBank/DDBJ whole genome shotgun (WGS) entry which is preliminary data.</text>
</comment>
<dbReference type="InterPro" id="IPR000700">
    <property type="entry name" value="PAS-assoc_C"/>
</dbReference>
<protein>
    <recommendedName>
        <fullName evidence="5">Histidine kinase domain-containing protein</fullName>
    </recommendedName>
</protein>
<dbReference type="PRINTS" id="PR00344">
    <property type="entry name" value="BCTRLSENSOR"/>
</dbReference>
<dbReference type="InterPro" id="IPR003594">
    <property type="entry name" value="HATPase_dom"/>
</dbReference>
<organism evidence="4">
    <name type="scientific">marine sediment metagenome</name>
    <dbReference type="NCBI Taxonomy" id="412755"/>
    <lineage>
        <taxon>unclassified sequences</taxon>
        <taxon>metagenomes</taxon>
        <taxon>ecological metagenomes</taxon>
    </lineage>
</organism>
<feature type="domain" description="Histidine kinase" evidence="2">
    <location>
        <begin position="92"/>
        <end position="316"/>
    </location>
</feature>
<dbReference type="PROSITE" id="PS50113">
    <property type="entry name" value="PAC"/>
    <property type="match status" value="1"/>
</dbReference>
<evidence type="ECO:0000256" key="1">
    <source>
        <dbReference type="ARBA" id="ARBA00022553"/>
    </source>
</evidence>
<evidence type="ECO:0000259" key="3">
    <source>
        <dbReference type="PROSITE" id="PS50113"/>
    </source>
</evidence>
<dbReference type="PANTHER" id="PTHR43065:SF49">
    <property type="entry name" value="HISTIDINE KINASE"/>
    <property type="match status" value="1"/>
</dbReference>
<dbReference type="InterPro" id="IPR005467">
    <property type="entry name" value="His_kinase_dom"/>
</dbReference>
<dbReference type="Pfam" id="PF02518">
    <property type="entry name" value="HATPase_c"/>
    <property type="match status" value="1"/>
</dbReference>
<dbReference type="CDD" id="cd00082">
    <property type="entry name" value="HisKA"/>
    <property type="match status" value="1"/>
</dbReference>
<dbReference type="PROSITE" id="PS50109">
    <property type="entry name" value="HIS_KIN"/>
    <property type="match status" value="1"/>
</dbReference>
<reference evidence="4" key="1">
    <citation type="journal article" date="2014" name="Front. Microbiol.">
        <title>High frequency of phylogenetically diverse reductive dehalogenase-homologous genes in deep subseafloor sedimentary metagenomes.</title>
        <authorList>
            <person name="Kawai M."/>
            <person name="Futagami T."/>
            <person name="Toyoda A."/>
            <person name="Takaki Y."/>
            <person name="Nishi S."/>
            <person name="Hori S."/>
            <person name="Arai W."/>
            <person name="Tsubouchi T."/>
            <person name="Morono Y."/>
            <person name="Uchiyama I."/>
            <person name="Ito T."/>
            <person name="Fujiyama A."/>
            <person name="Inagaki F."/>
            <person name="Takami H."/>
        </authorList>
    </citation>
    <scope>NUCLEOTIDE SEQUENCE</scope>
    <source>
        <strain evidence="4">Expedition CK06-06</strain>
    </source>
</reference>
<evidence type="ECO:0000259" key="2">
    <source>
        <dbReference type="PROSITE" id="PS50109"/>
    </source>
</evidence>
<dbReference type="SUPFAM" id="SSF55874">
    <property type="entry name" value="ATPase domain of HSP90 chaperone/DNA topoisomerase II/histidine kinase"/>
    <property type="match status" value="1"/>
</dbReference>
<feature type="domain" description="PAC" evidence="3">
    <location>
        <begin position="27"/>
        <end position="78"/>
    </location>
</feature>
<name>X1A261_9ZZZZ</name>
<gene>
    <name evidence="4" type="ORF">S01H4_13223</name>
</gene>
<dbReference type="Gene3D" id="3.30.565.10">
    <property type="entry name" value="Histidine kinase-like ATPase, C-terminal domain"/>
    <property type="match status" value="1"/>
</dbReference>
<dbReference type="InterPro" id="IPR036890">
    <property type="entry name" value="HATPase_C_sf"/>
</dbReference>
<sequence>MRDVLPQDLANLFSERDRMVVDELRVVENETHIPSENGERIFAASSFPIYDSEDTVTLIGGVSFEITDRRRAEEAEHRQSQKMELFGQITGSVAHDFNNVLTVLCCNLPLLKSERITPEKQQKLINDCIDAAGMGSNLTKRLMTIARKEALTKTSIELNTLITDLVDFLQRSVTQQNVSIDVALSETRLPVFVDVVLVEMALLNLVINARDAMPDGGIITISSGQAIIDETTEADWGTAAPGRYAFVQVADGGVGMAPEIKKKIFKAFFTTKEKGKGTGLGLSAVQDLARESDGFVQINSEPGKGTEVKVFLRSRRARRDNS</sequence>
<dbReference type="SUPFAM" id="SSF47384">
    <property type="entry name" value="Homodimeric domain of signal transducing histidine kinase"/>
    <property type="match status" value="1"/>
</dbReference>
<dbReference type="SMART" id="SM00387">
    <property type="entry name" value="HATPase_c"/>
    <property type="match status" value="1"/>
</dbReference>
<dbReference type="GO" id="GO:0000155">
    <property type="term" value="F:phosphorelay sensor kinase activity"/>
    <property type="evidence" value="ECO:0007669"/>
    <property type="project" value="InterPro"/>
</dbReference>
<dbReference type="AlphaFoldDB" id="X1A261"/>
<accession>X1A261</accession>
<dbReference type="InterPro" id="IPR003661">
    <property type="entry name" value="HisK_dim/P_dom"/>
</dbReference>
<dbReference type="PANTHER" id="PTHR43065">
    <property type="entry name" value="SENSOR HISTIDINE KINASE"/>
    <property type="match status" value="1"/>
</dbReference>
<dbReference type="InterPro" id="IPR004358">
    <property type="entry name" value="Sig_transdc_His_kin-like_C"/>
</dbReference>
<evidence type="ECO:0008006" key="5">
    <source>
        <dbReference type="Google" id="ProtNLM"/>
    </source>
</evidence>
<dbReference type="InterPro" id="IPR036097">
    <property type="entry name" value="HisK_dim/P_sf"/>
</dbReference>
<proteinExistence type="predicted"/>
<keyword evidence="1" id="KW-0597">Phosphoprotein</keyword>
<dbReference type="Gene3D" id="3.30.450.20">
    <property type="entry name" value="PAS domain"/>
    <property type="match status" value="1"/>
</dbReference>